<protein>
    <submittedName>
        <fullName evidence="2">Uncharacterized protein</fullName>
    </submittedName>
</protein>
<name>A0A8H6XKU0_9AGAR</name>
<keyword evidence="1" id="KW-0732">Signal</keyword>
<sequence length="118" mass="12544">MKFLQSTALLSITLSVRFAQGKPCGSGGGECVTYFHGSDCDSANYIGDYVPTCGGNCFQYSSFDSLDVNGNDIFGTDCHVYSDSNCQNQIADTGNIVSFAGKCVNTQGAQSMKCYYGC</sequence>
<dbReference type="Proteomes" id="UP000620124">
    <property type="component" value="Unassembled WGS sequence"/>
</dbReference>
<dbReference type="OrthoDB" id="3229660at2759"/>
<feature type="chain" id="PRO_5034970598" evidence="1">
    <location>
        <begin position="22"/>
        <end position="118"/>
    </location>
</feature>
<dbReference type="AlphaFoldDB" id="A0A8H6XKU0"/>
<gene>
    <name evidence="2" type="ORF">MVEN_01837400</name>
</gene>
<proteinExistence type="predicted"/>
<organism evidence="2 3">
    <name type="scientific">Mycena venus</name>
    <dbReference type="NCBI Taxonomy" id="2733690"/>
    <lineage>
        <taxon>Eukaryota</taxon>
        <taxon>Fungi</taxon>
        <taxon>Dikarya</taxon>
        <taxon>Basidiomycota</taxon>
        <taxon>Agaricomycotina</taxon>
        <taxon>Agaricomycetes</taxon>
        <taxon>Agaricomycetidae</taxon>
        <taxon>Agaricales</taxon>
        <taxon>Marasmiineae</taxon>
        <taxon>Mycenaceae</taxon>
        <taxon>Mycena</taxon>
    </lineage>
</organism>
<feature type="signal peptide" evidence="1">
    <location>
        <begin position="1"/>
        <end position="21"/>
    </location>
</feature>
<accession>A0A8H6XKU0</accession>
<evidence type="ECO:0000313" key="2">
    <source>
        <dbReference type="EMBL" id="KAF7342479.1"/>
    </source>
</evidence>
<comment type="caution">
    <text evidence="2">The sequence shown here is derived from an EMBL/GenBank/DDBJ whole genome shotgun (WGS) entry which is preliminary data.</text>
</comment>
<dbReference type="EMBL" id="JACAZI010000017">
    <property type="protein sequence ID" value="KAF7342479.1"/>
    <property type="molecule type" value="Genomic_DNA"/>
</dbReference>
<keyword evidence="3" id="KW-1185">Reference proteome</keyword>
<evidence type="ECO:0000256" key="1">
    <source>
        <dbReference type="SAM" id="SignalP"/>
    </source>
</evidence>
<reference evidence="2" key="1">
    <citation type="submission" date="2020-05" db="EMBL/GenBank/DDBJ databases">
        <title>Mycena genomes resolve the evolution of fungal bioluminescence.</title>
        <authorList>
            <person name="Tsai I.J."/>
        </authorList>
    </citation>
    <scope>NUCLEOTIDE SEQUENCE</scope>
    <source>
        <strain evidence="2">CCC161011</strain>
    </source>
</reference>
<evidence type="ECO:0000313" key="3">
    <source>
        <dbReference type="Proteomes" id="UP000620124"/>
    </source>
</evidence>